<dbReference type="Pfam" id="PF04542">
    <property type="entry name" value="Sigma70_r2"/>
    <property type="match status" value="1"/>
</dbReference>
<evidence type="ECO:0000256" key="5">
    <source>
        <dbReference type="ARBA" id="ARBA00023163"/>
    </source>
</evidence>
<dbReference type="GO" id="GO:0016987">
    <property type="term" value="F:sigma factor activity"/>
    <property type="evidence" value="ECO:0007669"/>
    <property type="project" value="UniProtKB-KW"/>
</dbReference>
<name>A0A9D1K9N1_9FIRM</name>
<gene>
    <name evidence="7" type="ORF">IAD42_09360</name>
</gene>
<dbReference type="InterPro" id="IPR013325">
    <property type="entry name" value="RNA_pol_sigma_r2"/>
</dbReference>
<comment type="similarity">
    <text evidence="1">Belongs to the sigma-70 factor family. ECF subfamily.</text>
</comment>
<dbReference type="Gene3D" id="1.10.1740.10">
    <property type="match status" value="1"/>
</dbReference>
<dbReference type="InterPro" id="IPR036388">
    <property type="entry name" value="WH-like_DNA-bd_sf"/>
</dbReference>
<organism evidence="7 8">
    <name type="scientific">Candidatus Scatomorpha pullistercoris</name>
    <dbReference type="NCBI Taxonomy" id="2840929"/>
    <lineage>
        <taxon>Bacteria</taxon>
        <taxon>Bacillati</taxon>
        <taxon>Bacillota</taxon>
        <taxon>Clostridia</taxon>
        <taxon>Eubacteriales</taxon>
        <taxon>Candidatus Scatomorpha</taxon>
    </lineage>
</organism>
<evidence type="ECO:0000259" key="6">
    <source>
        <dbReference type="Pfam" id="PF04542"/>
    </source>
</evidence>
<evidence type="ECO:0000313" key="8">
    <source>
        <dbReference type="Proteomes" id="UP000886876"/>
    </source>
</evidence>
<dbReference type="PANTHER" id="PTHR43133">
    <property type="entry name" value="RNA POLYMERASE ECF-TYPE SIGMA FACTO"/>
    <property type="match status" value="1"/>
</dbReference>
<dbReference type="InterPro" id="IPR039425">
    <property type="entry name" value="RNA_pol_sigma-70-like"/>
</dbReference>
<dbReference type="GO" id="GO:0006352">
    <property type="term" value="P:DNA-templated transcription initiation"/>
    <property type="evidence" value="ECO:0007669"/>
    <property type="project" value="InterPro"/>
</dbReference>
<accession>A0A9D1K9N1</accession>
<keyword evidence="5" id="KW-0804">Transcription</keyword>
<sequence>MEDREIVALYHARSESAIAETAKKYGAFCLRVALNLLGIREDADECVNDTYMAAWTRMPPELPASLRAFLGRITRNLSISRYRQNRAQKRYAGMDALLSELDDCVPSPVTVEQALDSMELTRQIEAWLGTLPERERRLFIRRYWYGDALGELAAQEGAKPAQLSQLMLRLRRSLRKHLEAEGAAI</sequence>
<comment type="caution">
    <text evidence="7">The sequence shown here is derived from an EMBL/GenBank/DDBJ whole genome shotgun (WGS) entry which is preliminary data.</text>
</comment>
<dbReference type="EMBL" id="DVJS01000234">
    <property type="protein sequence ID" value="HIS98171.1"/>
    <property type="molecule type" value="Genomic_DNA"/>
</dbReference>
<dbReference type="InterPro" id="IPR014284">
    <property type="entry name" value="RNA_pol_sigma-70_dom"/>
</dbReference>
<dbReference type="InterPro" id="IPR007627">
    <property type="entry name" value="RNA_pol_sigma70_r2"/>
</dbReference>
<keyword evidence="3" id="KW-0731">Sigma factor</keyword>
<keyword evidence="2" id="KW-0805">Transcription regulation</keyword>
<dbReference type="SUPFAM" id="SSF88659">
    <property type="entry name" value="Sigma3 and sigma4 domains of RNA polymerase sigma factors"/>
    <property type="match status" value="1"/>
</dbReference>
<keyword evidence="4" id="KW-0238">DNA-binding</keyword>
<evidence type="ECO:0000313" key="7">
    <source>
        <dbReference type="EMBL" id="HIS98171.1"/>
    </source>
</evidence>
<reference evidence="7" key="1">
    <citation type="submission" date="2020-10" db="EMBL/GenBank/DDBJ databases">
        <authorList>
            <person name="Gilroy R."/>
        </authorList>
    </citation>
    <scope>NUCLEOTIDE SEQUENCE</scope>
    <source>
        <strain evidence="7">ChiHecec3B27-6122</strain>
    </source>
</reference>
<evidence type="ECO:0000256" key="1">
    <source>
        <dbReference type="ARBA" id="ARBA00010641"/>
    </source>
</evidence>
<dbReference type="Gene3D" id="1.10.10.10">
    <property type="entry name" value="Winged helix-like DNA-binding domain superfamily/Winged helix DNA-binding domain"/>
    <property type="match status" value="1"/>
</dbReference>
<proteinExistence type="inferred from homology"/>
<evidence type="ECO:0000256" key="2">
    <source>
        <dbReference type="ARBA" id="ARBA00023015"/>
    </source>
</evidence>
<feature type="domain" description="RNA polymerase sigma-70 region 2" evidence="6">
    <location>
        <begin position="23"/>
        <end position="86"/>
    </location>
</feature>
<dbReference type="GO" id="GO:0003677">
    <property type="term" value="F:DNA binding"/>
    <property type="evidence" value="ECO:0007669"/>
    <property type="project" value="UniProtKB-KW"/>
</dbReference>
<dbReference type="PANTHER" id="PTHR43133:SF8">
    <property type="entry name" value="RNA POLYMERASE SIGMA FACTOR HI_1459-RELATED"/>
    <property type="match status" value="1"/>
</dbReference>
<dbReference type="Proteomes" id="UP000886876">
    <property type="component" value="Unassembled WGS sequence"/>
</dbReference>
<evidence type="ECO:0000256" key="3">
    <source>
        <dbReference type="ARBA" id="ARBA00023082"/>
    </source>
</evidence>
<dbReference type="NCBIfam" id="TIGR02937">
    <property type="entry name" value="sigma70-ECF"/>
    <property type="match status" value="1"/>
</dbReference>
<evidence type="ECO:0000256" key="4">
    <source>
        <dbReference type="ARBA" id="ARBA00023125"/>
    </source>
</evidence>
<dbReference type="InterPro" id="IPR013324">
    <property type="entry name" value="RNA_pol_sigma_r3/r4-like"/>
</dbReference>
<dbReference type="SUPFAM" id="SSF88946">
    <property type="entry name" value="Sigma2 domain of RNA polymerase sigma factors"/>
    <property type="match status" value="1"/>
</dbReference>
<reference evidence="7" key="2">
    <citation type="journal article" date="2021" name="PeerJ">
        <title>Extensive microbial diversity within the chicken gut microbiome revealed by metagenomics and culture.</title>
        <authorList>
            <person name="Gilroy R."/>
            <person name="Ravi A."/>
            <person name="Getino M."/>
            <person name="Pursley I."/>
            <person name="Horton D.L."/>
            <person name="Alikhan N.F."/>
            <person name="Baker D."/>
            <person name="Gharbi K."/>
            <person name="Hall N."/>
            <person name="Watson M."/>
            <person name="Adriaenssens E.M."/>
            <person name="Foster-Nyarko E."/>
            <person name="Jarju S."/>
            <person name="Secka A."/>
            <person name="Antonio M."/>
            <person name="Oren A."/>
            <person name="Chaudhuri R.R."/>
            <person name="La Ragione R."/>
            <person name="Hildebrand F."/>
            <person name="Pallen M.J."/>
        </authorList>
    </citation>
    <scope>NUCLEOTIDE SEQUENCE</scope>
    <source>
        <strain evidence="7">ChiHecec3B27-6122</strain>
    </source>
</reference>
<protein>
    <submittedName>
        <fullName evidence="7">Sigma-70 family RNA polymerase sigma factor</fullName>
    </submittedName>
</protein>
<dbReference type="AlphaFoldDB" id="A0A9D1K9N1"/>